<gene>
    <name evidence="1" type="ORF">GMARGA_LOCUS38257</name>
</gene>
<dbReference type="Proteomes" id="UP000789901">
    <property type="component" value="Unassembled WGS sequence"/>
</dbReference>
<organism evidence="1 2">
    <name type="scientific">Gigaspora margarita</name>
    <dbReference type="NCBI Taxonomy" id="4874"/>
    <lineage>
        <taxon>Eukaryota</taxon>
        <taxon>Fungi</taxon>
        <taxon>Fungi incertae sedis</taxon>
        <taxon>Mucoromycota</taxon>
        <taxon>Glomeromycotina</taxon>
        <taxon>Glomeromycetes</taxon>
        <taxon>Diversisporales</taxon>
        <taxon>Gigasporaceae</taxon>
        <taxon>Gigaspora</taxon>
    </lineage>
</organism>
<proteinExistence type="predicted"/>
<name>A0ABN7X2P8_GIGMA</name>
<reference evidence="1 2" key="1">
    <citation type="submission" date="2021-06" db="EMBL/GenBank/DDBJ databases">
        <authorList>
            <person name="Kallberg Y."/>
            <person name="Tangrot J."/>
            <person name="Rosling A."/>
        </authorList>
    </citation>
    <scope>NUCLEOTIDE SEQUENCE [LARGE SCALE GENOMIC DNA]</scope>
    <source>
        <strain evidence="1 2">120-4 pot B 10/14</strain>
    </source>
</reference>
<keyword evidence="2" id="KW-1185">Reference proteome</keyword>
<feature type="non-terminal residue" evidence="1">
    <location>
        <position position="1"/>
    </location>
</feature>
<dbReference type="EMBL" id="CAJVQB010084339">
    <property type="protein sequence ID" value="CAG8846633.1"/>
    <property type="molecule type" value="Genomic_DNA"/>
</dbReference>
<evidence type="ECO:0000313" key="2">
    <source>
        <dbReference type="Proteomes" id="UP000789901"/>
    </source>
</evidence>
<protein>
    <submittedName>
        <fullName evidence="1">685_t:CDS:1</fullName>
    </submittedName>
</protein>
<comment type="caution">
    <text evidence="1">The sequence shown here is derived from an EMBL/GenBank/DDBJ whole genome shotgun (WGS) entry which is preliminary data.</text>
</comment>
<evidence type="ECO:0000313" key="1">
    <source>
        <dbReference type="EMBL" id="CAG8846633.1"/>
    </source>
</evidence>
<accession>A0ABN7X2P8</accession>
<sequence length="48" mass="5786">QDNIKKAQEKQKRYHNKNIKTIEFKTGDQVLMYESAKKNVYGDKLREK</sequence>